<gene>
    <name evidence="9" type="ORF">SAMN05421541_10176</name>
</gene>
<evidence type="ECO:0000256" key="4">
    <source>
        <dbReference type="ARBA" id="ARBA00029447"/>
    </source>
</evidence>
<evidence type="ECO:0000313" key="9">
    <source>
        <dbReference type="EMBL" id="SFE30460.1"/>
    </source>
</evidence>
<keyword evidence="6" id="KW-0472">Membrane</keyword>
<dbReference type="STRING" id="35752.SAMN05421541_10176"/>
<dbReference type="RefSeq" id="WP_093608749.1">
    <property type="nucleotide sequence ID" value="NZ_BOMT01000014.1"/>
</dbReference>
<dbReference type="PROSITE" id="PS50885">
    <property type="entry name" value="HAMP"/>
    <property type="match status" value="1"/>
</dbReference>
<dbReference type="Pfam" id="PF00015">
    <property type="entry name" value="MCPsignal"/>
    <property type="match status" value="1"/>
</dbReference>
<dbReference type="SMART" id="SM00304">
    <property type="entry name" value="HAMP"/>
    <property type="match status" value="2"/>
</dbReference>
<dbReference type="InterPro" id="IPR004089">
    <property type="entry name" value="MCPsignal_dom"/>
</dbReference>
<dbReference type="SUPFAM" id="SSF58104">
    <property type="entry name" value="Methyl-accepting chemotaxis protein (MCP) signaling domain"/>
    <property type="match status" value="1"/>
</dbReference>
<dbReference type="Pfam" id="PF12729">
    <property type="entry name" value="4HB_MCP_1"/>
    <property type="match status" value="1"/>
</dbReference>
<feature type="transmembrane region" description="Helical" evidence="6">
    <location>
        <begin position="203"/>
        <end position="223"/>
    </location>
</feature>
<dbReference type="GO" id="GO:0016020">
    <property type="term" value="C:membrane"/>
    <property type="evidence" value="ECO:0007669"/>
    <property type="project" value="InterPro"/>
</dbReference>
<dbReference type="Proteomes" id="UP000199645">
    <property type="component" value="Unassembled WGS sequence"/>
</dbReference>
<keyword evidence="10" id="KW-1185">Reference proteome</keyword>
<evidence type="ECO:0000259" key="7">
    <source>
        <dbReference type="PROSITE" id="PS50111"/>
    </source>
</evidence>
<evidence type="ECO:0000256" key="5">
    <source>
        <dbReference type="PROSITE-ProRule" id="PRU00284"/>
    </source>
</evidence>
<evidence type="ECO:0000256" key="2">
    <source>
        <dbReference type="ARBA" id="ARBA00022989"/>
    </source>
</evidence>
<protein>
    <submittedName>
        <fullName evidence="9">Methyl-accepting chemotaxis protein</fullName>
    </submittedName>
</protein>
<dbReference type="PROSITE" id="PS50111">
    <property type="entry name" value="CHEMOTAXIS_TRANSDUC_2"/>
    <property type="match status" value="1"/>
</dbReference>
<keyword evidence="3 5" id="KW-0807">Transducer</keyword>
<dbReference type="PANTHER" id="PTHR32089">
    <property type="entry name" value="METHYL-ACCEPTING CHEMOTAXIS PROTEIN MCPB"/>
    <property type="match status" value="1"/>
</dbReference>
<keyword evidence="2 6" id="KW-1133">Transmembrane helix</keyword>
<proteinExistence type="inferred from homology"/>
<reference evidence="9 10" key="1">
    <citation type="submission" date="2016-10" db="EMBL/GenBank/DDBJ databases">
        <authorList>
            <person name="de Groot N.N."/>
        </authorList>
    </citation>
    <scope>NUCLEOTIDE SEQUENCE [LARGE SCALE GENOMIC DNA]</scope>
    <source>
        <strain evidence="9 10">DSM 43019</strain>
    </source>
</reference>
<organism evidence="9 10">
    <name type="scientific">Actinoplanes philippinensis</name>
    <dbReference type="NCBI Taxonomy" id="35752"/>
    <lineage>
        <taxon>Bacteria</taxon>
        <taxon>Bacillati</taxon>
        <taxon>Actinomycetota</taxon>
        <taxon>Actinomycetes</taxon>
        <taxon>Micromonosporales</taxon>
        <taxon>Micromonosporaceae</taxon>
        <taxon>Actinoplanes</taxon>
    </lineage>
</organism>
<name>A0A1I1ZJE7_9ACTN</name>
<evidence type="ECO:0000313" key="10">
    <source>
        <dbReference type="Proteomes" id="UP000199645"/>
    </source>
</evidence>
<dbReference type="Gene3D" id="1.10.287.950">
    <property type="entry name" value="Methyl-accepting chemotaxis protein"/>
    <property type="match status" value="1"/>
</dbReference>
<evidence type="ECO:0000256" key="3">
    <source>
        <dbReference type="ARBA" id="ARBA00023224"/>
    </source>
</evidence>
<feature type="domain" description="Methyl-accepting transducer" evidence="7">
    <location>
        <begin position="281"/>
        <end position="524"/>
    </location>
</feature>
<evidence type="ECO:0000256" key="1">
    <source>
        <dbReference type="ARBA" id="ARBA00022692"/>
    </source>
</evidence>
<dbReference type="SMART" id="SM00283">
    <property type="entry name" value="MA"/>
    <property type="match status" value="1"/>
</dbReference>
<feature type="transmembrane region" description="Helical" evidence="6">
    <location>
        <begin position="23"/>
        <end position="43"/>
    </location>
</feature>
<comment type="similarity">
    <text evidence="4">Belongs to the methyl-accepting chemotaxis (MCP) protein family.</text>
</comment>
<accession>A0A1I1ZJE7</accession>
<dbReference type="InterPro" id="IPR003660">
    <property type="entry name" value="HAMP_dom"/>
</dbReference>
<dbReference type="EMBL" id="FONV01000001">
    <property type="protein sequence ID" value="SFE30460.1"/>
    <property type="molecule type" value="Genomic_DNA"/>
</dbReference>
<sequence length="539" mass="55817">MSSESASTLGRWGLHNVSTTGKILALTGMAGLVCVTVGSVGILRLGEVDEVGGGIYDTDLRQMDQLAQIDGEVNEYRASVLRHIVTDDPADSRALERELTELRASITERWTAYAANPAEPAQREIQKRFASAVDEFFTAAEGDVLPASRAGDAVRSAEMEDTRFDPAFDKTSDALTGLEEIESREAATAAATAEDTYRSARNLLIAVIVAGLLLTTVFGMYIARSLTRPLARCVAVLDAIRGGDLTQRTGLTGKDEVRRLARALDASTEATAAMIRRVGENATQVAAASQELSAVATQMSATAEETSAQVDTVSSAAGQVSENVQTVAAGAEQMGASIKEIAGNAAEAAKVAAAATETAGRTNLIVTRLGQSSTEISEVVQLINSIAAQTNLLALNATIEAARAGEMGKGFAVVATEVKELAQETAKATGDIAARVATIQEETAAAVAAIGEITAVTARMDEYTATIAAAVEQQSSTTTEMVRSVTQAATGAGDIAGNINGMSTAAGATATGATETGATAENLAMMAAELQREIAEYRV</sequence>
<dbReference type="GO" id="GO:0007165">
    <property type="term" value="P:signal transduction"/>
    <property type="evidence" value="ECO:0007669"/>
    <property type="project" value="UniProtKB-KW"/>
</dbReference>
<keyword evidence="1 6" id="KW-0812">Transmembrane</keyword>
<evidence type="ECO:0000256" key="6">
    <source>
        <dbReference type="SAM" id="Phobius"/>
    </source>
</evidence>
<dbReference type="PANTHER" id="PTHR32089:SF112">
    <property type="entry name" value="LYSOZYME-LIKE PROTEIN-RELATED"/>
    <property type="match status" value="1"/>
</dbReference>
<dbReference type="Pfam" id="PF00672">
    <property type="entry name" value="HAMP"/>
    <property type="match status" value="1"/>
</dbReference>
<feature type="domain" description="HAMP" evidence="8">
    <location>
        <begin position="224"/>
        <end position="276"/>
    </location>
</feature>
<dbReference type="InterPro" id="IPR024478">
    <property type="entry name" value="HlyB_4HB_MCP"/>
</dbReference>
<dbReference type="AlphaFoldDB" id="A0A1I1ZJE7"/>
<dbReference type="CDD" id="cd06225">
    <property type="entry name" value="HAMP"/>
    <property type="match status" value="1"/>
</dbReference>
<evidence type="ECO:0000259" key="8">
    <source>
        <dbReference type="PROSITE" id="PS50885"/>
    </source>
</evidence>